<dbReference type="EMBL" id="BMAW01076901">
    <property type="protein sequence ID" value="GFU03649.1"/>
    <property type="molecule type" value="Genomic_DNA"/>
</dbReference>
<evidence type="ECO:0000313" key="2">
    <source>
        <dbReference type="Proteomes" id="UP000887013"/>
    </source>
</evidence>
<protein>
    <submittedName>
        <fullName evidence="1">Uncharacterized protein</fullName>
    </submittedName>
</protein>
<name>A0A8X6QA80_NEPPI</name>
<sequence>MAFFPALHKLTVALEFISNLSSMHLNYTLPPCLKPSLAKRFNIKATFLSVNEASSNTYLYSAQTRFQLKDYILNPDFQLFYTRQHETLVSTRLFSLRHLLRINIESLVGGNLELNKTGQDFL</sequence>
<reference evidence="1" key="1">
    <citation type="submission" date="2020-08" db="EMBL/GenBank/DDBJ databases">
        <title>Multicomponent nature underlies the extraordinary mechanical properties of spider dragline silk.</title>
        <authorList>
            <person name="Kono N."/>
            <person name="Nakamura H."/>
            <person name="Mori M."/>
            <person name="Yoshida Y."/>
            <person name="Ohtoshi R."/>
            <person name="Malay A.D."/>
            <person name="Moran D.A.P."/>
            <person name="Tomita M."/>
            <person name="Numata K."/>
            <person name="Arakawa K."/>
        </authorList>
    </citation>
    <scope>NUCLEOTIDE SEQUENCE</scope>
</reference>
<gene>
    <name evidence="1" type="ORF">NPIL_5311</name>
</gene>
<organism evidence="1 2">
    <name type="scientific">Nephila pilipes</name>
    <name type="common">Giant wood spider</name>
    <name type="synonym">Nephila maculata</name>
    <dbReference type="NCBI Taxonomy" id="299642"/>
    <lineage>
        <taxon>Eukaryota</taxon>
        <taxon>Metazoa</taxon>
        <taxon>Ecdysozoa</taxon>
        <taxon>Arthropoda</taxon>
        <taxon>Chelicerata</taxon>
        <taxon>Arachnida</taxon>
        <taxon>Araneae</taxon>
        <taxon>Araneomorphae</taxon>
        <taxon>Entelegynae</taxon>
        <taxon>Araneoidea</taxon>
        <taxon>Nephilidae</taxon>
        <taxon>Nephila</taxon>
    </lineage>
</organism>
<evidence type="ECO:0000313" key="1">
    <source>
        <dbReference type="EMBL" id="GFU03649.1"/>
    </source>
</evidence>
<accession>A0A8X6QA80</accession>
<keyword evidence="2" id="KW-1185">Reference proteome</keyword>
<proteinExistence type="predicted"/>
<dbReference type="AlphaFoldDB" id="A0A8X6QA80"/>
<comment type="caution">
    <text evidence="1">The sequence shown here is derived from an EMBL/GenBank/DDBJ whole genome shotgun (WGS) entry which is preliminary data.</text>
</comment>
<dbReference type="Proteomes" id="UP000887013">
    <property type="component" value="Unassembled WGS sequence"/>
</dbReference>